<comment type="similarity">
    <text evidence="1 9 10">Belongs to the ferrochelatase family.</text>
</comment>
<dbReference type="HAMAP" id="MF_00323">
    <property type="entry name" value="Ferrochelatase"/>
    <property type="match status" value="1"/>
</dbReference>
<dbReference type="GO" id="GO:0005737">
    <property type="term" value="C:cytoplasm"/>
    <property type="evidence" value="ECO:0007669"/>
    <property type="project" value="UniProtKB-SubCell"/>
</dbReference>
<comment type="function">
    <text evidence="9 10">Catalyzes the ferrous insertion into protoporphyrin IX.</text>
</comment>
<dbReference type="OrthoDB" id="9809741at2"/>
<dbReference type="RefSeq" id="WP_136773302.1">
    <property type="nucleotide sequence ID" value="NZ_CP156074.1"/>
</dbReference>
<dbReference type="InterPro" id="IPR001015">
    <property type="entry name" value="Ferrochelatase"/>
</dbReference>
<keyword evidence="12" id="KW-1185">Reference proteome</keyword>
<evidence type="ECO:0000256" key="1">
    <source>
        <dbReference type="ARBA" id="ARBA00007718"/>
    </source>
</evidence>
<dbReference type="GO" id="GO:0046872">
    <property type="term" value="F:metal ion binding"/>
    <property type="evidence" value="ECO:0007669"/>
    <property type="project" value="UniProtKB-KW"/>
</dbReference>
<evidence type="ECO:0000256" key="8">
    <source>
        <dbReference type="ARBA" id="ARBA00024536"/>
    </source>
</evidence>
<dbReference type="EMBL" id="SUMF01000009">
    <property type="protein sequence ID" value="TJZ73513.1"/>
    <property type="molecule type" value="Genomic_DNA"/>
</dbReference>
<keyword evidence="7 9" id="KW-0627">Porphyrin biosynthesis</keyword>
<protein>
    <recommendedName>
        <fullName evidence="9 10">Ferrochelatase</fullName>
        <ecNumber evidence="9 10">4.98.1.1</ecNumber>
    </recommendedName>
    <alternativeName>
        <fullName evidence="9">Heme synthase</fullName>
    </alternativeName>
    <alternativeName>
        <fullName evidence="9">Protoheme ferro-lyase</fullName>
    </alternativeName>
</protein>
<dbReference type="CDD" id="cd00419">
    <property type="entry name" value="Ferrochelatase_C"/>
    <property type="match status" value="1"/>
</dbReference>
<evidence type="ECO:0000313" key="12">
    <source>
        <dbReference type="Proteomes" id="UP000310016"/>
    </source>
</evidence>
<dbReference type="UniPathway" id="UPA00252">
    <property type="reaction ID" value="UER00325"/>
</dbReference>
<keyword evidence="4 9" id="KW-0408">Iron</keyword>
<name>A0A4U0PY28_9NEIS</name>
<comment type="subcellular location">
    <subcellularLocation>
        <location evidence="9 10">Cytoplasm</location>
    </subcellularLocation>
</comment>
<accession>A0A4U0PY28</accession>
<dbReference type="CDD" id="cd03411">
    <property type="entry name" value="Ferrochelatase_N"/>
    <property type="match status" value="1"/>
</dbReference>
<keyword evidence="3 9" id="KW-0479">Metal-binding</keyword>
<reference evidence="11 12" key="1">
    <citation type="submission" date="2019-04" db="EMBL/GenBank/DDBJ databases">
        <title>Chitiniphilus eburnea sp. nov., a novel chitinolytic bacterium isolated from aquaculture sludge.</title>
        <authorList>
            <person name="Sheng M."/>
        </authorList>
    </citation>
    <scope>NUCLEOTIDE SEQUENCE [LARGE SCALE GENOMIC DNA]</scope>
    <source>
        <strain evidence="11 12">HX-2-15</strain>
    </source>
</reference>
<gene>
    <name evidence="9" type="primary">hemH</name>
    <name evidence="11" type="ORF">FAZ21_09980</name>
</gene>
<dbReference type="Gene3D" id="3.40.50.1400">
    <property type="match status" value="2"/>
</dbReference>
<evidence type="ECO:0000256" key="10">
    <source>
        <dbReference type="RuleBase" id="RU000607"/>
    </source>
</evidence>
<dbReference type="EC" id="4.98.1.1" evidence="9 10"/>
<evidence type="ECO:0000256" key="9">
    <source>
        <dbReference type="HAMAP-Rule" id="MF_00323"/>
    </source>
</evidence>
<comment type="caution">
    <text evidence="11">The sequence shown here is derived from an EMBL/GenBank/DDBJ whole genome shotgun (WGS) entry which is preliminary data.</text>
</comment>
<comment type="pathway">
    <text evidence="9 10">Porphyrin-containing compound metabolism; protoheme biosynthesis; protoheme from protoporphyrin-IX: step 1/1.</text>
</comment>
<dbReference type="PROSITE" id="PS00534">
    <property type="entry name" value="FERROCHELATASE"/>
    <property type="match status" value="1"/>
</dbReference>
<evidence type="ECO:0000256" key="3">
    <source>
        <dbReference type="ARBA" id="ARBA00022723"/>
    </source>
</evidence>
<feature type="binding site" evidence="9">
    <location>
        <position position="292"/>
    </location>
    <ligand>
        <name>Fe(2+)</name>
        <dbReference type="ChEBI" id="CHEBI:29033"/>
    </ligand>
</feature>
<feature type="binding site" evidence="9">
    <location>
        <position position="211"/>
    </location>
    <ligand>
        <name>Fe(2+)</name>
        <dbReference type="ChEBI" id="CHEBI:29033"/>
    </ligand>
</feature>
<dbReference type="GO" id="GO:0006783">
    <property type="term" value="P:heme biosynthetic process"/>
    <property type="evidence" value="ECO:0007669"/>
    <property type="project" value="UniProtKB-UniRule"/>
</dbReference>
<dbReference type="FunFam" id="3.40.50.1400:FF:000002">
    <property type="entry name" value="Ferrochelatase"/>
    <property type="match status" value="1"/>
</dbReference>
<dbReference type="GO" id="GO:0004325">
    <property type="term" value="F:ferrochelatase activity"/>
    <property type="evidence" value="ECO:0007669"/>
    <property type="project" value="UniProtKB-UniRule"/>
</dbReference>
<dbReference type="AlphaFoldDB" id="A0A4U0PY28"/>
<dbReference type="PANTHER" id="PTHR11108">
    <property type="entry name" value="FERROCHELATASE"/>
    <property type="match status" value="1"/>
</dbReference>
<evidence type="ECO:0000256" key="7">
    <source>
        <dbReference type="ARBA" id="ARBA00023244"/>
    </source>
</evidence>
<dbReference type="InterPro" id="IPR033659">
    <property type="entry name" value="Ferrochelatase_N"/>
</dbReference>
<dbReference type="PANTHER" id="PTHR11108:SF1">
    <property type="entry name" value="FERROCHELATASE, MITOCHONDRIAL"/>
    <property type="match status" value="1"/>
</dbReference>
<comment type="catalytic activity">
    <reaction evidence="9 10">
        <text>heme b + 2 H(+) = protoporphyrin IX + Fe(2+)</text>
        <dbReference type="Rhea" id="RHEA:22584"/>
        <dbReference type="ChEBI" id="CHEBI:15378"/>
        <dbReference type="ChEBI" id="CHEBI:29033"/>
        <dbReference type="ChEBI" id="CHEBI:57306"/>
        <dbReference type="ChEBI" id="CHEBI:60344"/>
        <dbReference type="EC" id="4.98.1.1"/>
    </reaction>
</comment>
<evidence type="ECO:0000256" key="6">
    <source>
        <dbReference type="ARBA" id="ARBA00023239"/>
    </source>
</evidence>
<dbReference type="SUPFAM" id="SSF53800">
    <property type="entry name" value="Chelatase"/>
    <property type="match status" value="1"/>
</dbReference>
<evidence type="ECO:0000256" key="2">
    <source>
        <dbReference type="ARBA" id="ARBA00022490"/>
    </source>
</evidence>
<dbReference type="Pfam" id="PF00762">
    <property type="entry name" value="Ferrochelatase"/>
    <property type="match status" value="1"/>
</dbReference>
<organism evidence="11 12">
    <name type="scientific">Chitiniphilus eburneus</name>
    <dbReference type="NCBI Taxonomy" id="2571148"/>
    <lineage>
        <taxon>Bacteria</taxon>
        <taxon>Pseudomonadati</taxon>
        <taxon>Pseudomonadota</taxon>
        <taxon>Betaproteobacteria</taxon>
        <taxon>Neisseriales</taxon>
        <taxon>Chitinibacteraceae</taxon>
        <taxon>Chitiniphilus</taxon>
    </lineage>
</organism>
<evidence type="ECO:0000256" key="5">
    <source>
        <dbReference type="ARBA" id="ARBA00023133"/>
    </source>
</evidence>
<keyword evidence="2 9" id="KW-0963">Cytoplasm</keyword>
<dbReference type="NCBIfam" id="TIGR00109">
    <property type="entry name" value="hemH"/>
    <property type="match status" value="1"/>
</dbReference>
<keyword evidence="5 9" id="KW-0350">Heme biosynthesis</keyword>
<evidence type="ECO:0000313" key="11">
    <source>
        <dbReference type="EMBL" id="TJZ73513.1"/>
    </source>
</evidence>
<sequence length="359" mass="39810">MARFIDAPPAAAAASSRIGVLLVNLGTPDAPTAAAVKPYLRQFLSDRRVVEIPALLWQPILRGIVLMVRPAKSARKYAAIWGKEGSPLRVWTEKQAKLVKGFLGERHGNQVLVAYAMRYGQPSIPAAMARLREQGCDRLLLVPLYPQYSASSTATACDTVFAELSRYRDQPAVRTIRDFHDHPGYIDALANRIRQHWMVEGRGEHLVMSFHGVPRFTVDKGDPYQRQCQETARLLAAALGLTEDRYTLAFQSRFGRTEWLKPYTSETLAKLGKQGVKAVDVVCPGFVADCLETLEEIALEGKQTFLQAGGGTLRYIPALNDDNRWVHALTSIVEQALQGWLTPSERPAAPDTRVVPPQP</sequence>
<comment type="catalytic activity">
    <reaction evidence="8">
        <text>Fe-coproporphyrin III + 2 H(+) = coproporphyrin III + Fe(2+)</text>
        <dbReference type="Rhea" id="RHEA:49572"/>
        <dbReference type="ChEBI" id="CHEBI:15378"/>
        <dbReference type="ChEBI" id="CHEBI:29033"/>
        <dbReference type="ChEBI" id="CHEBI:68438"/>
        <dbReference type="ChEBI" id="CHEBI:131725"/>
        <dbReference type="EC" id="4.99.1.9"/>
    </reaction>
    <physiologicalReaction direction="right-to-left" evidence="8">
        <dbReference type="Rhea" id="RHEA:49574"/>
    </physiologicalReaction>
</comment>
<keyword evidence="6 9" id="KW-0456">Lyase</keyword>
<dbReference type="Proteomes" id="UP000310016">
    <property type="component" value="Unassembled WGS sequence"/>
</dbReference>
<proteinExistence type="inferred from homology"/>
<dbReference type="InterPro" id="IPR019772">
    <property type="entry name" value="Ferrochelatase_AS"/>
</dbReference>
<dbReference type="InterPro" id="IPR033644">
    <property type="entry name" value="Ferrochelatase_C"/>
</dbReference>
<evidence type="ECO:0000256" key="4">
    <source>
        <dbReference type="ARBA" id="ARBA00023004"/>
    </source>
</evidence>